<accession>A0ABS0GLY6</accession>
<gene>
    <name evidence="2" type="ORF">I1A42_23660</name>
</gene>
<reference evidence="2 3" key="1">
    <citation type="submission" date="2020-11" db="EMBL/GenBank/DDBJ databases">
        <title>Vibrio nitrifigilis sp. nov., a marine nitrogen-fixing bacterium isolated from the lagoon sediment of an islet inside an atoll.</title>
        <authorList>
            <person name="Wang L.-T."/>
            <person name="Shieh W.Y."/>
        </authorList>
    </citation>
    <scope>NUCLEOTIDE SEQUENCE [LARGE SCALE GENOMIC DNA]</scope>
    <source>
        <strain evidence="2 3">NFV-1</strain>
    </source>
</reference>
<evidence type="ECO:0008006" key="4">
    <source>
        <dbReference type="Google" id="ProtNLM"/>
    </source>
</evidence>
<evidence type="ECO:0000256" key="1">
    <source>
        <dbReference type="SAM" id="Coils"/>
    </source>
</evidence>
<dbReference type="SUPFAM" id="SSF48452">
    <property type="entry name" value="TPR-like"/>
    <property type="match status" value="1"/>
</dbReference>
<proteinExistence type="predicted"/>
<protein>
    <recommendedName>
        <fullName evidence="4">ATP-dependent transcriptional regulator</fullName>
    </recommendedName>
</protein>
<name>A0ABS0GLY6_9VIBR</name>
<organism evidence="2 3">
    <name type="scientific">Vibrio nitrifigilis</name>
    <dbReference type="NCBI Taxonomy" id="2789781"/>
    <lineage>
        <taxon>Bacteria</taxon>
        <taxon>Pseudomonadati</taxon>
        <taxon>Pseudomonadota</taxon>
        <taxon>Gammaproteobacteria</taxon>
        <taxon>Vibrionales</taxon>
        <taxon>Vibrionaceae</taxon>
        <taxon>Vibrio</taxon>
    </lineage>
</organism>
<keyword evidence="3" id="KW-1185">Reference proteome</keyword>
<dbReference type="InterPro" id="IPR019734">
    <property type="entry name" value="TPR_rpt"/>
</dbReference>
<sequence length="498" mass="57625">MSNRSLALEQTIQRLTNRLVQDPEQVLTDAHDCLLQAKTYNDNAATLQCLLLITQSSWRLKELKASLKYIRAALRLQQSLDNDDYLADIYHYHAVIYWEQAQYYTAQQYWIQSLEQSAWSDNPCIQIEALLGLGNVWRVTEEYKLAKATHELAVRAANSIRHTELEARARIFLSWDLYYLERYPEMLTVLQGADDLLQHNPDKILEAQVWDFRAVALLELGQVDAAEKAANQAHALADTYQSVWMKTLAMMSLAKIELLKGQTEQALKWLREAESHAQFSEVNSDEILARIYQKQSDIAEQMGDMQSAYLAFKHFRSHSLAYVRSQTAQLGSDKARLSKQQLEQKARKLINRIRGLHEYNPDKRYSNMVSETFWWEQLVQLKTELRQSNYSVIVVRHNDPRVIDVCTELTHTLSSSNDFLTRLSSERVGWLIADKGAEAEQLCRTLSQMLTIYPWHRKGLSCELPSVILQNILIFPFTLEQLEQESDNEENLDRGKPA</sequence>
<dbReference type="SMART" id="SM00028">
    <property type="entry name" value="TPR"/>
    <property type="match status" value="4"/>
</dbReference>
<evidence type="ECO:0000313" key="3">
    <source>
        <dbReference type="Proteomes" id="UP000597206"/>
    </source>
</evidence>
<dbReference type="Gene3D" id="1.25.40.10">
    <property type="entry name" value="Tetratricopeptide repeat domain"/>
    <property type="match status" value="2"/>
</dbReference>
<evidence type="ECO:0000313" key="2">
    <source>
        <dbReference type="EMBL" id="MBF9003482.1"/>
    </source>
</evidence>
<dbReference type="RefSeq" id="WP_196125412.1">
    <property type="nucleotide sequence ID" value="NZ_JADPMR010000004.1"/>
</dbReference>
<comment type="caution">
    <text evidence="2">The sequence shown here is derived from an EMBL/GenBank/DDBJ whole genome shotgun (WGS) entry which is preliminary data.</text>
</comment>
<feature type="coiled-coil region" evidence="1">
    <location>
        <begin position="332"/>
        <end position="359"/>
    </location>
</feature>
<dbReference type="EMBL" id="JADPMR010000004">
    <property type="protein sequence ID" value="MBF9003482.1"/>
    <property type="molecule type" value="Genomic_DNA"/>
</dbReference>
<keyword evidence="1" id="KW-0175">Coiled coil</keyword>
<dbReference type="Proteomes" id="UP000597206">
    <property type="component" value="Unassembled WGS sequence"/>
</dbReference>
<dbReference type="InterPro" id="IPR011990">
    <property type="entry name" value="TPR-like_helical_dom_sf"/>
</dbReference>